<evidence type="ECO:0000313" key="3">
    <source>
        <dbReference type="Proteomes" id="UP000249464"/>
    </source>
</evidence>
<reference evidence="2 3" key="1">
    <citation type="submission" date="2016-11" db="EMBL/GenBank/DDBJ databases">
        <authorList>
            <person name="Jaros S."/>
            <person name="Januszkiewicz K."/>
            <person name="Wedrychowicz H."/>
        </authorList>
    </citation>
    <scope>NUCLEOTIDE SEQUENCE [LARGE SCALE GENOMIC DNA]</scope>
</reference>
<gene>
    <name evidence="2" type="primary">BQ5605_C002g01598</name>
    <name evidence="2" type="ORF">BQ5605_C002G01598</name>
</gene>
<dbReference type="AlphaFoldDB" id="A0A2X0P205"/>
<feature type="region of interest" description="Disordered" evidence="1">
    <location>
        <begin position="61"/>
        <end position="87"/>
    </location>
</feature>
<dbReference type="EMBL" id="FQNC01000041">
    <property type="protein sequence ID" value="SGY34210.1"/>
    <property type="molecule type" value="Genomic_DNA"/>
</dbReference>
<sequence length="631" mass="71024">MTLQSYNSTCKRDHSLSRDAWTELFILLRIYTCHDADLSECPSTKWSERYDISPASELWRSGSAPKVTSPMAPNDSKTLRSVQRPGAARNVSRWARMPYPRQSSRATRWSTHKASGGSGSYPVVRQWVDGLHAPTFYANGDLKPDNIPLATFSNGTEVLAHSNANRKVNAHISWVISMTLPPGASSPWKPLYLPFCVPHAKAFENDEGVIVLVLDHPEWAGLVDTATTFQTPGGQEVRLDDERNYNHYRRVVEAMERHPTKLESLRRRGTGISIEQLRLYELDERGEVSITYTYLYVLLLEQTLLLREKLLYDRDPEFLHLFPATNHRLMHGPDVMKKMGPLRDYSACGTETMMSYSKGRTRSKSNPVESGMNSAEMRFMMIILRLKKDIPTMNELRDTSPRDHALHAQLLGYKLHRLKKTAPALRKNFVDLTEEVAVFHGGSVTSIPLWGRKQTTTPRTIYAMDFGSSLDEGWRRLEGADASAVTLLGSGNEMRNTQGTVNCKTARFMSMEADNSQRAGEVVCFQVELGVTTLKEKQLLSLVDVFPVAMDVRGLYEIFDVDGPRTLSLIGVERLRHWQLVSIIPKTMRSPPTAVELAQGAGSAVTAPDTYAISVFPHSTVTPLRRVDAWR</sequence>
<accession>A0A2X0P205</accession>
<evidence type="ECO:0000256" key="1">
    <source>
        <dbReference type="SAM" id="MobiDB-lite"/>
    </source>
</evidence>
<organism evidence="2 3">
    <name type="scientific">Microbotryum silenes-dioicae</name>
    <dbReference type="NCBI Taxonomy" id="796604"/>
    <lineage>
        <taxon>Eukaryota</taxon>
        <taxon>Fungi</taxon>
        <taxon>Dikarya</taxon>
        <taxon>Basidiomycota</taxon>
        <taxon>Pucciniomycotina</taxon>
        <taxon>Microbotryomycetes</taxon>
        <taxon>Microbotryales</taxon>
        <taxon>Microbotryaceae</taxon>
        <taxon>Microbotryum</taxon>
    </lineage>
</organism>
<keyword evidence="3" id="KW-1185">Reference proteome</keyword>
<name>A0A2X0P205_9BASI</name>
<dbReference type="Proteomes" id="UP000249464">
    <property type="component" value="Unassembled WGS sequence"/>
</dbReference>
<proteinExistence type="predicted"/>
<evidence type="ECO:0000313" key="2">
    <source>
        <dbReference type="EMBL" id="SGY34210.1"/>
    </source>
</evidence>
<protein>
    <submittedName>
        <fullName evidence="2">BQ5605_C002g01598 protein</fullName>
    </submittedName>
</protein>